<evidence type="ECO:0000256" key="1">
    <source>
        <dbReference type="ARBA" id="ARBA00004651"/>
    </source>
</evidence>
<feature type="transmembrane region" description="Helical" evidence="7">
    <location>
        <begin position="301"/>
        <end position="322"/>
    </location>
</feature>
<feature type="domain" description="EamA" evidence="8">
    <location>
        <begin position="165"/>
        <end position="318"/>
    </location>
</feature>
<dbReference type="Pfam" id="PF00892">
    <property type="entry name" value="EamA"/>
    <property type="match status" value="2"/>
</dbReference>
<evidence type="ECO:0000313" key="10">
    <source>
        <dbReference type="Proteomes" id="UP001315967"/>
    </source>
</evidence>
<sequence>MTSVKSTQNIKLGYFYILLTTIIFSMAEPIFKTVGGQFNAVQFVATRFFFGGLVLLPFAIKHLKKNDIGTKSTNKIQLTSRDIFDIVLCGILNVTISMTFYQMALALIPASVAAVLLCTNPVTTALFSRWLFKEPLTKNKLWMIVLSLIGVFIIVNPFGQPLNMTGLFYMLITVITFSLYSVIGKRTTQKLGGLAANSFTSIIGGLVTFVFIFATNIPAIGDFFAANGFPVLSYINLFGGYTLESMPWVIWIWVVQTGIGFLCYFKGMELTSATEASVCFLLKITLGPIISSIFIGETITLNLAIGMVITSIGSIVVLYPGLKQIFAERRANSDASLGN</sequence>
<feature type="transmembrane region" description="Helical" evidence="7">
    <location>
        <begin position="277"/>
        <end position="295"/>
    </location>
</feature>
<proteinExistence type="inferred from homology"/>
<feature type="transmembrane region" description="Helical" evidence="7">
    <location>
        <begin position="164"/>
        <end position="182"/>
    </location>
</feature>
<dbReference type="PANTHER" id="PTHR32322">
    <property type="entry name" value="INNER MEMBRANE TRANSPORTER"/>
    <property type="match status" value="1"/>
</dbReference>
<feature type="transmembrane region" description="Helical" evidence="7">
    <location>
        <begin position="107"/>
        <end position="128"/>
    </location>
</feature>
<dbReference type="InterPro" id="IPR037185">
    <property type="entry name" value="EmrE-like"/>
</dbReference>
<evidence type="ECO:0000259" key="8">
    <source>
        <dbReference type="Pfam" id="PF00892"/>
    </source>
</evidence>
<evidence type="ECO:0000256" key="4">
    <source>
        <dbReference type="ARBA" id="ARBA00022692"/>
    </source>
</evidence>
<dbReference type="EMBL" id="CP102453">
    <property type="protein sequence ID" value="UUX35081.1"/>
    <property type="molecule type" value="Genomic_DNA"/>
</dbReference>
<comment type="subcellular location">
    <subcellularLocation>
        <location evidence="1">Cell membrane</location>
        <topology evidence="1">Multi-pass membrane protein</topology>
    </subcellularLocation>
</comment>
<evidence type="ECO:0000256" key="6">
    <source>
        <dbReference type="ARBA" id="ARBA00023136"/>
    </source>
</evidence>
<evidence type="ECO:0000256" key="2">
    <source>
        <dbReference type="ARBA" id="ARBA00007362"/>
    </source>
</evidence>
<evidence type="ECO:0000256" key="3">
    <source>
        <dbReference type="ARBA" id="ARBA00022475"/>
    </source>
</evidence>
<evidence type="ECO:0000313" key="9">
    <source>
        <dbReference type="EMBL" id="UUX35081.1"/>
    </source>
</evidence>
<dbReference type="PANTHER" id="PTHR32322:SF18">
    <property type="entry name" value="S-ADENOSYLMETHIONINE_S-ADENOSYLHOMOCYSTEINE TRANSPORTER"/>
    <property type="match status" value="1"/>
</dbReference>
<dbReference type="SUPFAM" id="SSF103481">
    <property type="entry name" value="Multidrug resistance efflux transporter EmrE"/>
    <property type="match status" value="2"/>
</dbReference>
<protein>
    <submittedName>
        <fullName evidence="9">DMT family transporter</fullName>
    </submittedName>
</protein>
<keyword evidence="10" id="KW-1185">Reference proteome</keyword>
<dbReference type="RefSeq" id="WP_313794574.1">
    <property type="nucleotide sequence ID" value="NZ_CP102453.1"/>
</dbReference>
<organism evidence="9 10">
    <name type="scientific">Fundicoccus culcitae</name>
    <dbReference type="NCBI Taxonomy" id="2969821"/>
    <lineage>
        <taxon>Bacteria</taxon>
        <taxon>Bacillati</taxon>
        <taxon>Bacillota</taxon>
        <taxon>Bacilli</taxon>
        <taxon>Lactobacillales</taxon>
        <taxon>Aerococcaceae</taxon>
        <taxon>Fundicoccus</taxon>
    </lineage>
</organism>
<dbReference type="InterPro" id="IPR000620">
    <property type="entry name" value="EamA_dom"/>
</dbReference>
<feature type="transmembrane region" description="Helical" evidence="7">
    <location>
        <begin position="140"/>
        <end position="158"/>
    </location>
</feature>
<feature type="domain" description="EamA" evidence="8">
    <location>
        <begin position="12"/>
        <end position="155"/>
    </location>
</feature>
<dbReference type="Gene3D" id="1.10.3730.20">
    <property type="match status" value="1"/>
</dbReference>
<dbReference type="Proteomes" id="UP001315967">
    <property type="component" value="Chromosome"/>
</dbReference>
<comment type="similarity">
    <text evidence="2">Belongs to the EamA transporter family.</text>
</comment>
<evidence type="ECO:0000256" key="5">
    <source>
        <dbReference type="ARBA" id="ARBA00022989"/>
    </source>
</evidence>
<keyword evidence="3" id="KW-1003">Cell membrane</keyword>
<keyword evidence="6 7" id="KW-0472">Membrane</keyword>
<feature type="transmembrane region" description="Helical" evidence="7">
    <location>
        <begin position="248"/>
        <end position="265"/>
    </location>
</feature>
<gene>
    <name evidence="9" type="ORF">NRE15_05410</name>
</gene>
<dbReference type="InterPro" id="IPR050638">
    <property type="entry name" value="AA-Vitamin_Transporters"/>
</dbReference>
<feature type="transmembrane region" description="Helical" evidence="7">
    <location>
        <begin position="83"/>
        <end position="101"/>
    </location>
</feature>
<keyword evidence="4 7" id="KW-0812">Transmembrane</keyword>
<name>A0ABY5P8J7_9LACT</name>
<accession>A0ABY5P8J7</accession>
<reference evidence="9 10" key="1">
    <citation type="submission" date="2022-08" db="EMBL/GenBank/DDBJ databases">
        <title>Aerococcaceae sp. nov isolated from spoiled eye mask.</title>
        <authorList>
            <person name="Zhou G."/>
            <person name="Xie X.-B."/>
            <person name="Shi Q.-S."/>
            <person name="Wang Y.-S."/>
            <person name="Wen X."/>
            <person name="Peng H."/>
            <person name="Yang X.-J."/>
            <person name="Tao H.-B."/>
            <person name="Huang X.-M."/>
        </authorList>
    </citation>
    <scope>NUCLEOTIDE SEQUENCE [LARGE SCALE GENOMIC DNA]</scope>
    <source>
        <strain evidence="10">DM20194951</strain>
    </source>
</reference>
<feature type="transmembrane region" description="Helical" evidence="7">
    <location>
        <begin position="43"/>
        <end position="63"/>
    </location>
</feature>
<evidence type="ECO:0000256" key="7">
    <source>
        <dbReference type="SAM" id="Phobius"/>
    </source>
</evidence>
<feature type="transmembrane region" description="Helical" evidence="7">
    <location>
        <begin position="194"/>
        <end position="214"/>
    </location>
</feature>
<keyword evidence="5 7" id="KW-1133">Transmembrane helix</keyword>
<feature type="transmembrane region" description="Helical" evidence="7">
    <location>
        <begin position="12"/>
        <end position="31"/>
    </location>
</feature>